<name>A0ABR4T8N0_9ACTN</name>
<dbReference type="Gene3D" id="3.30.450.180">
    <property type="match status" value="1"/>
</dbReference>
<dbReference type="InterPro" id="IPR041413">
    <property type="entry name" value="MLTR_LBD"/>
</dbReference>
<comment type="caution">
    <text evidence="3">The sequence shown here is derived from an EMBL/GenBank/DDBJ whole genome shotgun (WGS) entry which is preliminary data.</text>
</comment>
<sequence>MSIAWSPSSELGAFLRSRRAALTPEETGLTSFGQRRVPGLRREELADLAGISVTYYTRLERGESHQVSDSVVASLSRVLRLSRDEQAYLARLARPGRAARTANGAAEPERLRPAVQALVDAADSQAVLVVGRRADVLGGNRLGYALWGLPSPDDPAPGLAPGGPRPNIARMTFLDPSTRDLLLDWEAQARDITGYLRHAVAQHPDDRELHALIGELSARSPDFVRIWSAHPVSDCLSSQRGYRHPRVGTLLLDEEVLRLTDAPGVRVIFSGAEENTESAERLRLLATPDQGPSSRAPDASPVRRAGPPGRGQREGTTVHP</sequence>
<dbReference type="RefSeq" id="WP_051747574.1">
    <property type="nucleotide sequence ID" value="NZ_KL503830.1"/>
</dbReference>
<evidence type="ECO:0000313" key="4">
    <source>
        <dbReference type="Proteomes" id="UP000027632"/>
    </source>
</evidence>
<dbReference type="EMBL" id="JJMG01000017">
    <property type="protein sequence ID" value="KEG43808.1"/>
    <property type="molecule type" value="Genomic_DNA"/>
</dbReference>
<reference evidence="3 4" key="1">
    <citation type="submission" date="2014-04" db="EMBL/GenBank/DDBJ databases">
        <title>Draft genome sequence of the novel Streptomyces griseorubens JSD-1 playing a role in carbon and nitrogen cycle.</title>
        <authorList>
            <consortium name="Shanghai Jiao Tong University"/>
            <person name="Feng H."/>
            <person name="Sun Y."/>
            <person name="Zhi Y."/>
            <person name="Mao L."/>
            <person name="Luo Y."/>
            <person name="Wei X."/>
            <person name="Zhou P."/>
        </authorList>
    </citation>
    <scope>NUCLEOTIDE SEQUENCE [LARGE SCALE GENOMIC DNA]</scope>
    <source>
        <strain evidence="3 4">JSD-1</strain>
    </source>
</reference>
<keyword evidence="4" id="KW-1185">Reference proteome</keyword>
<dbReference type="SUPFAM" id="SSF47413">
    <property type="entry name" value="lambda repressor-like DNA-binding domains"/>
    <property type="match status" value="1"/>
</dbReference>
<gene>
    <name evidence="3" type="ORF">DJ64_11900</name>
</gene>
<dbReference type="Pfam" id="PF13560">
    <property type="entry name" value="HTH_31"/>
    <property type="match status" value="1"/>
</dbReference>
<evidence type="ECO:0000313" key="3">
    <source>
        <dbReference type="EMBL" id="KEG43808.1"/>
    </source>
</evidence>
<evidence type="ECO:0000256" key="1">
    <source>
        <dbReference type="SAM" id="MobiDB-lite"/>
    </source>
</evidence>
<dbReference type="CDD" id="cd00093">
    <property type="entry name" value="HTH_XRE"/>
    <property type="match status" value="1"/>
</dbReference>
<feature type="region of interest" description="Disordered" evidence="1">
    <location>
        <begin position="279"/>
        <end position="320"/>
    </location>
</feature>
<accession>A0ABR4T8N0</accession>
<organism evidence="3 4">
    <name type="scientific">Streptomyces griseorubens</name>
    <dbReference type="NCBI Taxonomy" id="66897"/>
    <lineage>
        <taxon>Bacteria</taxon>
        <taxon>Bacillati</taxon>
        <taxon>Actinomycetota</taxon>
        <taxon>Actinomycetes</taxon>
        <taxon>Kitasatosporales</taxon>
        <taxon>Streptomycetaceae</taxon>
        <taxon>Streptomyces</taxon>
        <taxon>Streptomyces althioticus group</taxon>
    </lineage>
</organism>
<dbReference type="SMART" id="SM00530">
    <property type="entry name" value="HTH_XRE"/>
    <property type="match status" value="1"/>
</dbReference>
<dbReference type="Pfam" id="PF17765">
    <property type="entry name" value="MLTR_LBD"/>
    <property type="match status" value="1"/>
</dbReference>
<dbReference type="PANTHER" id="PTHR35010">
    <property type="entry name" value="BLL4672 PROTEIN-RELATED"/>
    <property type="match status" value="1"/>
</dbReference>
<dbReference type="PROSITE" id="PS50943">
    <property type="entry name" value="HTH_CROC1"/>
    <property type="match status" value="1"/>
</dbReference>
<dbReference type="Proteomes" id="UP000027632">
    <property type="component" value="Unassembled WGS sequence"/>
</dbReference>
<feature type="domain" description="HTH cro/C1-type" evidence="2">
    <location>
        <begin position="39"/>
        <end position="86"/>
    </location>
</feature>
<evidence type="ECO:0000259" key="2">
    <source>
        <dbReference type="PROSITE" id="PS50943"/>
    </source>
</evidence>
<proteinExistence type="predicted"/>
<dbReference type="InterPro" id="IPR001387">
    <property type="entry name" value="Cro/C1-type_HTH"/>
</dbReference>
<dbReference type="InterPro" id="IPR010982">
    <property type="entry name" value="Lambda_DNA-bd_dom_sf"/>
</dbReference>
<dbReference type="Gene3D" id="1.10.260.40">
    <property type="entry name" value="lambda repressor-like DNA-binding domains"/>
    <property type="match status" value="1"/>
</dbReference>
<protein>
    <recommendedName>
        <fullName evidence="2">HTH cro/C1-type domain-containing protein</fullName>
    </recommendedName>
</protein>
<dbReference type="PANTHER" id="PTHR35010:SF2">
    <property type="entry name" value="BLL4672 PROTEIN"/>
    <property type="match status" value="1"/>
</dbReference>